<name>A4BPK1_9GAMM</name>
<dbReference type="NCBIfam" id="TIGR03348">
    <property type="entry name" value="VI_IcmF"/>
    <property type="match status" value="1"/>
</dbReference>
<organism evidence="5 6">
    <name type="scientific">Nitrococcus mobilis Nb-231</name>
    <dbReference type="NCBI Taxonomy" id="314278"/>
    <lineage>
        <taxon>Bacteria</taxon>
        <taxon>Pseudomonadati</taxon>
        <taxon>Pseudomonadota</taxon>
        <taxon>Gammaproteobacteria</taxon>
        <taxon>Chromatiales</taxon>
        <taxon>Ectothiorhodospiraceae</taxon>
        <taxon>Nitrococcus</taxon>
    </lineage>
</organism>
<protein>
    <recommendedName>
        <fullName evidence="7">Type VI secretion system membrane subunit TssM</fullName>
    </recommendedName>
</protein>
<dbReference type="Pfam" id="PF06744">
    <property type="entry name" value="IcmF_C"/>
    <property type="match status" value="1"/>
</dbReference>
<sequence length="1157" mass="128966">MLAVFRQAWLLSVIGLIVLSLLIWFFGPYLAFAELRPLAGVVGRSVAIVLVFAIWGSFTLLRYRRARRASASLRAELVGQADFDMDAAAEELRRRFEEAIAFLRRSKGAGDLYRLPWYVIIGPPGSGKTTALVNSGLNFPLAQKLGKEALRGVGGTRNCDWWFTDEAVLLDTAGRYVTQDTEPSADNAEWSQFLQLLARYRKRRPINGVLVTLSATDLLLLSPDGRKAHVLAVRRRLDELQRQLRIRFPVYFVVTKCDLVAGFVEFFDDLDYEGRAQVWGITFPEPGRSAAPVSDLFAVEYDGLVTRLNERVLSRLDQEREAQRRTVLFGFPQRMASLKGTLSEFIGETFEASGFDRPVMLRGVYFTSGTQEGIPIDRMMGTLANTFGIDAAMAVPASRGQGRSYFLQRLLKSVIFPESGLAGVNWRLEVGRAIVQNVSYIAVLGLAALLVAGWFTSYRYNRDYLDDVRQTLKVHKEQASRPVPRKAGSEDVLLRLDALSEVAAEANRYRDELPLLMGLGLYRGDTVGESALDAYHQGLHALLLPRVVLNLKERIRGSTRSPKRLYGYLKAYLMLADPAHMNEQELGAIVRTDLMQLFDDSPALGEALAAHFESLLGQDEPVHIAQVDQQLVAQARAALKQASIPGLMLAVLKTRYGVDHPKALRLDLKAGLGSEQIFRRAGGVPWSDPVPALYTHGGFEEITGGVDEQLVTGFLSDDWVLGGGGLPSGPTARFRLAADFLREYEQEYIAYWDSLLKDLEIVPLVSVQQAKAVLSTISGPTSPLKQLLQTIDAQTHFPEPQPKKAEQGGRFSRLLGMAEQARASVARPRPGKRISQHFQSLHRLVAVGDGGAPPIDQIIGVLGELYTQLDAMGSGVGNKDPLVILSRSGGQDALRRLRMEAQRQPEPLGRLLSQLAGKGQQMALHSLRSELNQAYRNNVLPECRELVEERYPFDESSSVDIPLSDFGRLFGPSGVFETFFTEHLAPLVDTSRQRWRWRNGVRLGMPDSVLVQFRRAREIRNVFFAAGKEAPSLGFSLTPQYLDARVRRFTLNVDGASLVYRHGPPRPLRVQWPGEKEGRVIAEFEDRSGHRPSALFEGPWAWFRALQSASVSRQSDVSYLAMFAAGGYDARLRVEFESMRNPLRFRDWARFHCPGSL</sequence>
<proteinExistence type="predicted"/>
<dbReference type="InterPro" id="IPR010623">
    <property type="entry name" value="IcmF_C"/>
</dbReference>
<dbReference type="InterPro" id="IPR053156">
    <property type="entry name" value="T6SS_TssM-like"/>
</dbReference>
<keyword evidence="1" id="KW-0472">Membrane</keyword>
<dbReference type="STRING" id="314278.NB231_12219"/>
<dbReference type="SUPFAM" id="SSF52540">
    <property type="entry name" value="P-loop containing nucleoside triphosphate hydrolases"/>
    <property type="match status" value="1"/>
</dbReference>
<keyword evidence="1" id="KW-0812">Transmembrane</keyword>
<dbReference type="Proteomes" id="UP000003374">
    <property type="component" value="Unassembled WGS sequence"/>
</dbReference>
<reference evidence="5 6" key="1">
    <citation type="submission" date="2006-02" db="EMBL/GenBank/DDBJ databases">
        <authorList>
            <person name="Waterbury J."/>
            <person name="Ferriera S."/>
            <person name="Johnson J."/>
            <person name="Kravitz S."/>
            <person name="Halpern A."/>
            <person name="Remington K."/>
            <person name="Beeson K."/>
            <person name="Tran B."/>
            <person name="Rogers Y.-H."/>
            <person name="Friedman R."/>
            <person name="Venter J.C."/>
        </authorList>
    </citation>
    <scope>NUCLEOTIDE SEQUENCE [LARGE SCALE GENOMIC DNA]</scope>
    <source>
        <strain evidence="5 6">Nb-231</strain>
    </source>
</reference>
<dbReference type="InterPro" id="IPR027417">
    <property type="entry name" value="P-loop_NTPase"/>
</dbReference>
<dbReference type="InterPro" id="IPR025743">
    <property type="entry name" value="TssM1_N"/>
</dbReference>
<dbReference type="PANTHER" id="PTHR36153:SF1">
    <property type="entry name" value="TYPE VI SECRETION SYSTEM COMPONENT TSSM1"/>
    <property type="match status" value="1"/>
</dbReference>
<evidence type="ECO:0008006" key="7">
    <source>
        <dbReference type="Google" id="ProtNLM"/>
    </source>
</evidence>
<dbReference type="HOGENOM" id="CLU_003353_2_1_6"/>
<dbReference type="PANTHER" id="PTHR36153">
    <property type="entry name" value="INNER MEMBRANE PROTEIN-RELATED"/>
    <property type="match status" value="1"/>
</dbReference>
<comment type="caution">
    <text evidence="5">The sequence shown here is derived from an EMBL/GenBank/DDBJ whole genome shotgun (WGS) entry which is preliminary data.</text>
</comment>
<feature type="domain" description="Type VI secretion system component TssM1 N-terminal" evidence="4">
    <location>
        <begin position="185"/>
        <end position="442"/>
    </location>
</feature>
<feature type="transmembrane region" description="Helical" evidence="1">
    <location>
        <begin position="38"/>
        <end position="61"/>
    </location>
</feature>
<dbReference type="CDD" id="cd00882">
    <property type="entry name" value="Ras_like_GTPase"/>
    <property type="match status" value="1"/>
</dbReference>
<dbReference type="Gene3D" id="3.40.50.300">
    <property type="entry name" value="P-loop containing nucleotide triphosphate hydrolases"/>
    <property type="match status" value="1"/>
</dbReference>
<evidence type="ECO:0000256" key="1">
    <source>
        <dbReference type="SAM" id="Phobius"/>
    </source>
</evidence>
<dbReference type="Pfam" id="PF14331">
    <property type="entry name" value="IcmF-related_N"/>
    <property type="match status" value="1"/>
</dbReference>
<dbReference type="InterPro" id="IPR017731">
    <property type="entry name" value="TssM1-like"/>
</dbReference>
<feature type="domain" description="IcmF-related" evidence="3">
    <location>
        <begin position="495"/>
        <end position="795"/>
    </location>
</feature>
<evidence type="ECO:0000313" key="5">
    <source>
        <dbReference type="EMBL" id="EAR22502.1"/>
    </source>
</evidence>
<dbReference type="AlphaFoldDB" id="A4BPK1"/>
<dbReference type="EMBL" id="AAOF01000003">
    <property type="protein sequence ID" value="EAR22502.1"/>
    <property type="molecule type" value="Genomic_DNA"/>
</dbReference>
<keyword evidence="6" id="KW-1185">Reference proteome</keyword>
<evidence type="ECO:0000313" key="6">
    <source>
        <dbReference type="Proteomes" id="UP000003374"/>
    </source>
</evidence>
<dbReference type="eggNOG" id="COG3523">
    <property type="taxonomic scope" value="Bacteria"/>
</dbReference>
<dbReference type="Pfam" id="PF06761">
    <property type="entry name" value="IcmF-related"/>
    <property type="match status" value="1"/>
</dbReference>
<accession>A4BPK1</accession>
<dbReference type="InterPro" id="IPR009612">
    <property type="entry name" value="IcmF-rel"/>
</dbReference>
<gene>
    <name evidence="5" type="ORF">NB231_12219</name>
</gene>
<evidence type="ECO:0000259" key="3">
    <source>
        <dbReference type="Pfam" id="PF06761"/>
    </source>
</evidence>
<feature type="transmembrane region" description="Helical" evidence="1">
    <location>
        <begin position="7"/>
        <end position="26"/>
    </location>
</feature>
<evidence type="ECO:0000259" key="4">
    <source>
        <dbReference type="Pfam" id="PF14331"/>
    </source>
</evidence>
<feature type="domain" description="Type VI secretion system IcmF C-terminal" evidence="2">
    <location>
        <begin position="1035"/>
        <end position="1138"/>
    </location>
</feature>
<feature type="transmembrane region" description="Helical" evidence="1">
    <location>
        <begin position="437"/>
        <end position="455"/>
    </location>
</feature>
<keyword evidence="1" id="KW-1133">Transmembrane helix</keyword>
<evidence type="ECO:0000259" key="2">
    <source>
        <dbReference type="Pfam" id="PF06744"/>
    </source>
</evidence>